<dbReference type="RefSeq" id="WP_273678121.1">
    <property type="nucleotide sequence ID" value="NZ_JAQQXQ010000006.1"/>
</dbReference>
<organism evidence="3 4">
    <name type="scientific">Erythrobacter fulvus</name>
    <dbReference type="NCBI Taxonomy" id="2987523"/>
    <lineage>
        <taxon>Bacteria</taxon>
        <taxon>Pseudomonadati</taxon>
        <taxon>Pseudomonadota</taxon>
        <taxon>Alphaproteobacteria</taxon>
        <taxon>Sphingomonadales</taxon>
        <taxon>Erythrobacteraceae</taxon>
        <taxon>Erythrobacter/Porphyrobacter group</taxon>
        <taxon>Erythrobacter</taxon>
    </lineage>
</organism>
<keyword evidence="1" id="KW-0472">Membrane</keyword>
<dbReference type="CDD" id="cd00198">
    <property type="entry name" value="vWFA"/>
    <property type="match status" value="1"/>
</dbReference>
<protein>
    <submittedName>
        <fullName evidence="3">DUF58 domain-containing protein</fullName>
    </submittedName>
</protein>
<comment type="caution">
    <text evidence="3">The sequence shown here is derived from an EMBL/GenBank/DDBJ whole genome shotgun (WGS) entry which is preliminary data.</text>
</comment>
<keyword evidence="4" id="KW-1185">Reference proteome</keyword>
<keyword evidence="1" id="KW-1133">Transmembrane helix</keyword>
<feature type="transmembrane region" description="Helical" evidence="1">
    <location>
        <begin position="37"/>
        <end position="65"/>
    </location>
</feature>
<dbReference type="EMBL" id="JAQQXQ010000006">
    <property type="protein sequence ID" value="MDC8754912.1"/>
    <property type="molecule type" value="Genomic_DNA"/>
</dbReference>
<dbReference type="PANTHER" id="PTHR33608:SF3">
    <property type="entry name" value="SLR2013 PROTEIN"/>
    <property type="match status" value="1"/>
</dbReference>
<accession>A0ABT5JQ56</accession>
<evidence type="ECO:0000256" key="1">
    <source>
        <dbReference type="SAM" id="Phobius"/>
    </source>
</evidence>
<reference evidence="3 4" key="1">
    <citation type="submission" date="2022-10" db="EMBL/GenBank/DDBJ databases">
        <title>Erythrobacter sp. sf7 Genome sequencing.</title>
        <authorList>
            <person name="Park S."/>
        </authorList>
    </citation>
    <scope>NUCLEOTIDE SEQUENCE [LARGE SCALE GENOMIC DNA]</scope>
    <source>
        <strain evidence="4">sf7</strain>
    </source>
</reference>
<dbReference type="PANTHER" id="PTHR33608">
    <property type="entry name" value="BLL2464 PROTEIN"/>
    <property type="match status" value="1"/>
</dbReference>
<keyword evidence="1" id="KW-0812">Transmembrane</keyword>
<evidence type="ECO:0000313" key="3">
    <source>
        <dbReference type="EMBL" id="MDC8754912.1"/>
    </source>
</evidence>
<evidence type="ECO:0000313" key="4">
    <source>
        <dbReference type="Proteomes" id="UP001216558"/>
    </source>
</evidence>
<name>A0ABT5JQ56_9SPHN</name>
<dbReference type="Pfam" id="PF01882">
    <property type="entry name" value="DUF58"/>
    <property type="match status" value="1"/>
</dbReference>
<sequence length="457" mass="49691">MAEPYRLLVTILTPLGRLLVIAPTERAAWTMAALAPVALVIAATAPGAWIAAPVLGGVLLALVVLDALLSGRNTGWDIHAPADTEVGQPASISIAARFAGGRQRAVSAALACDPRMAEGGRVLVTLTPDPDTPGWRGETTVTPVRRGTAEVSRAWLRWEGPLGLGARQVSYPLEQAVRIWPDLSPVRSKDLQTFLRNAQTGLIARRIRGEGTQFEALSEYEPGMDRRRIDWKASARHTRLYARENESERNNQIVFAFDCGQAMCEPVDGLPRIDRAVSAALTCAYVALKGGDKCALFGFARRPQLFTPFIGDARAFHRLQSAAAGLDYEAAEPNFTLALATLTTRLKRRSLVVVFSDFTDPTSAELMVESLGRLANKHLVLFVTMADAEIERVIAAPPADIATLARSVTADTLSQQRKLVLGRLKRMGIDVIEAPWEKIGPQLIDRYFLIKNSEAIG</sequence>
<dbReference type="InterPro" id="IPR002881">
    <property type="entry name" value="DUF58"/>
</dbReference>
<gene>
    <name evidence="3" type="ORF">OIK40_09690</name>
</gene>
<evidence type="ECO:0000259" key="2">
    <source>
        <dbReference type="Pfam" id="PF01882"/>
    </source>
</evidence>
<dbReference type="SUPFAM" id="SSF53300">
    <property type="entry name" value="vWA-like"/>
    <property type="match status" value="1"/>
</dbReference>
<feature type="domain" description="DUF58" evidence="2">
    <location>
        <begin position="219"/>
        <end position="388"/>
    </location>
</feature>
<dbReference type="Proteomes" id="UP001216558">
    <property type="component" value="Unassembled WGS sequence"/>
</dbReference>
<proteinExistence type="predicted"/>
<dbReference type="InterPro" id="IPR036465">
    <property type="entry name" value="vWFA_dom_sf"/>
</dbReference>